<dbReference type="InterPro" id="IPR011330">
    <property type="entry name" value="Glyco_hydro/deAcase_b/a-brl"/>
</dbReference>
<dbReference type="GO" id="GO:0036311">
    <property type="term" value="F:chitin disaccharide deacetylase activity"/>
    <property type="evidence" value="ECO:0007669"/>
    <property type="project" value="UniProtKB-EC"/>
</dbReference>
<evidence type="ECO:0000256" key="3">
    <source>
        <dbReference type="ARBA" id="ARBA00022801"/>
    </source>
</evidence>
<evidence type="ECO:0000313" key="6">
    <source>
        <dbReference type="EMBL" id="MET4576923.1"/>
    </source>
</evidence>
<dbReference type="Pfam" id="PF04794">
    <property type="entry name" value="YdjC"/>
    <property type="match status" value="1"/>
</dbReference>
<evidence type="ECO:0000313" key="7">
    <source>
        <dbReference type="Proteomes" id="UP001549320"/>
    </source>
</evidence>
<comment type="caution">
    <text evidence="6">The sequence shown here is derived from an EMBL/GenBank/DDBJ whole genome shotgun (WGS) entry which is preliminary data.</text>
</comment>
<keyword evidence="5" id="KW-0119">Carbohydrate metabolism</keyword>
<organism evidence="6 7">
    <name type="scientific">Ottowia thiooxydans</name>
    <dbReference type="NCBI Taxonomy" id="219182"/>
    <lineage>
        <taxon>Bacteria</taxon>
        <taxon>Pseudomonadati</taxon>
        <taxon>Pseudomonadota</taxon>
        <taxon>Betaproteobacteria</taxon>
        <taxon>Burkholderiales</taxon>
        <taxon>Comamonadaceae</taxon>
        <taxon>Ottowia</taxon>
    </lineage>
</organism>
<proteinExistence type="predicted"/>
<dbReference type="EC" id="3.5.1.105" evidence="6"/>
<keyword evidence="2" id="KW-0479">Metal-binding</keyword>
<dbReference type="PANTHER" id="PTHR31609:SF1">
    <property type="entry name" value="CARBOHYDRATE DEACETYLASE"/>
    <property type="match status" value="1"/>
</dbReference>
<evidence type="ECO:0000256" key="1">
    <source>
        <dbReference type="ARBA" id="ARBA00001946"/>
    </source>
</evidence>
<dbReference type="InterPro" id="IPR006879">
    <property type="entry name" value="YdjC-like"/>
</dbReference>
<dbReference type="Gene3D" id="3.20.20.370">
    <property type="entry name" value="Glycoside hydrolase/deacetylase"/>
    <property type="match status" value="1"/>
</dbReference>
<dbReference type="CDD" id="cd10807">
    <property type="entry name" value="YdjC_like_3"/>
    <property type="match status" value="1"/>
</dbReference>
<gene>
    <name evidence="6" type="ORF">ABIE13_002034</name>
</gene>
<protein>
    <submittedName>
        <fullName evidence="6">Glycoside hydrolase/deacetylase ChbG (UPF0249 family)</fullName>
        <ecNumber evidence="6">3.5.1.105</ecNumber>
    </submittedName>
</protein>
<keyword evidence="3 6" id="KW-0378">Hydrolase</keyword>
<dbReference type="Proteomes" id="UP001549320">
    <property type="component" value="Unassembled WGS sequence"/>
</dbReference>
<keyword evidence="4" id="KW-0460">Magnesium</keyword>
<reference evidence="6 7" key="1">
    <citation type="submission" date="2024-06" db="EMBL/GenBank/DDBJ databases">
        <title>Sorghum-associated microbial communities from plants grown in Nebraska, USA.</title>
        <authorList>
            <person name="Schachtman D."/>
        </authorList>
    </citation>
    <scope>NUCLEOTIDE SEQUENCE [LARGE SCALE GENOMIC DNA]</scope>
    <source>
        <strain evidence="6 7">2709</strain>
    </source>
</reference>
<dbReference type="EMBL" id="JBEPSH010000004">
    <property type="protein sequence ID" value="MET4576923.1"/>
    <property type="molecule type" value="Genomic_DNA"/>
</dbReference>
<comment type="cofactor">
    <cofactor evidence="1">
        <name>Mg(2+)</name>
        <dbReference type="ChEBI" id="CHEBI:18420"/>
    </cofactor>
</comment>
<evidence type="ECO:0000256" key="4">
    <source>
        <dbReference type="ARBA" id="ARBA00022842"/>
    </source>
</evidence>
<dbReference type="RefSeq" id="WP_354442988.1">
    <property type="nucleotide sequence ID" value="NZ_JBEPSH010000004.1"/>
</dbReference>
<keyword evidence="7" id="KW-1185">Reference proteome</keyword>
<name>A0ABV2Q7B2_9BURK</name>
<dbReference type="SUPFAM" id="SSF88713">
    <property type="entry name" value="Glycoside hydrolase/deacetylase"/>
    <property type="match status" value="1"/>
</dbReference>
<evidence type="ECO:0000256" key="2">
    <source>
        <dbReference type="ARBA" id="ARBA00022723"/>
    </source>
</evidence>
<sequence>MQSSTSAVSSQADQAPTGERRVVMCADDYGMSAGVTDAVLQLGRQGALSATSAMVLSPRWQEDAQRLADLRGRLDVGLHLDWTSDFAQAAGHGTALGGAMRRALFGGFNQARARTEIERQLDAFEAAWKSAPDHIDGHQHVQQFSGIRQALLEVVTRRYGPQFPWLRVSRPAGPRLGLKSKVIGALGANALTTASKQAGVPVSPVLSGIYDFDPQEGLYEKHMAQWLADVPDGALLMCHPSTMAESGDEIGPARVREWAFLQSPAFSDQLKAAGIRLVRGVAVF</sequence>
<dbReference type="PANTHER" id="PTHR31609">
    <property type="entry name" value="YDJC DEACETYLASE FAMILY MEMBER"/>
    <property type="match status" value="1"/>
</dbReference>
<evidence type="ECO:0000256" key="5">
    <source>
        <dbReference type="ARBA" id="ARBA00023277"/>
    </source>
</evidence>
<accession>A0ABV2Q7B2</accession>